<evidence type="ECO:0000313" key="3">
    <source>
        <dbReference type="EMBL" id="KDQ16585.1"/>
    </source>
</evidence>
<dbReference type="AlphaFoldDB" id="A0A067MPE6"/>
<feature type="region of interest" description="Disordered" evidence="1">
    <location>
        <begin position="101"/>
        <end position="168"/>
    </location>
</feature>
<dbReference type="HOGENOM" id="CLU_063793_1_0_1"/>
<protein>
    <recommendedName>
        <fullName evidence="2">Myb/SANT-like domain-containing protein</fullName>
    </recommendedName>
</protein>
<sequence>MWNTAIKSITKLFPHAPKKGIKHAKSRYQLLKSKYKIVRELREQSGFGWDEASQMVTASPDVWSHYLKSHPKAKPFHAKPFPLYDAIATLVDGVIATGETGFHPSTGQVGTGPKSDVDSPSEDEPEDDDETPAPAKRKRESSPTPSPSKASTSKGTSKKRQSTSNAVAESVANAMKTLASSFEATSNSHLSTPERKAKAFAMAQAEEGLSDEELTRVGTLFRKNIEVSDMFIALKKGTYRSKWLAGVLDEE</sequence>
<dbReference type="PANTHER" id="PTHR46929:SF3">
    <property type="entry name" value="MYB_SANT-LIKE DOMAIN-CONTAINING PROTEIN"/>
    <property type="match status" value="1"/>
</dbReference>
<dbReference type="Proteomes" id="UP000027195">
    <property type="component" value="Unassembled WGS sequence"/>
</dbReference>
<feature type="compositionally biased region" description="Acidic residues" evidence="1">
    <location>
        <begin position="119"/>
        <end position="131"/>
    </location>
</feature>
<dbReference type="OrthoDB" id="3366674at2759"/>
<organism evidence="3 4">
    <name type="scientific">Botryobasidium botryosum (strain FD-172 SS1)</name>
    <dbReference type="NCBI Taxonomy" id="930990"/>
    <lineage>
        <taxon>Eukaryota</taxon>
        <taxon>Fungi</taxon>
        <taxon>Dikarya</taxon>
        <taxon>Basidiomycota</taxon>
        <taxon>Agaricomycotina</taxon>
        <taxon>Agaricomycetes</taxon>
        <taxon>Cantharellales</taxon>
        <taxon>Botryobasidiaceae</taxon>
        <taxon>Botryobasidium</taxon>
    </lineage>
</organism>
<dbReference type="STRING" id="930990.A0A067MPE6"/>
<accession>A0A067MPE6</accession>
<feature type="domain" description="Myb/SANT-like" evidence="2">
    <location>
        <begin position="2"/>
        <end position="66"/>
    </location>
</feature>
<name>A0A067MPE6_BOTB1</name>
<evidence type="ECO:0000256" key="1">
    <source>
        <dbReference type="SAM" id="MobiDB-lite"/>
    </source>
</evidence>
<keyword evidence="4" id="KW-1185">Reference proteome</keyword>
<evidence type="ECO:0000313" key="4">
    <source>
        <dbReference type="Proteomes" id="UP000027195"/>
    </source>
</evidence>
<reference evidence="4" key="1">
    <citation type="journal article" date="2014" name="Proc. Natl. Acad. Sci. U.S.A.">
        <title>Extensive sampling of basidiomycete genomes demonstrates inadequacy of the white-rot/brown-rot paradigm for wood decay fungi.</title>
        <authorList>
            <person name="Riley R."/>
            <person name="Salamov A.A."/>
            <person name="Brown D.W."/>
            <person name="Nagy L.G."/>
            <person name="Floudas D."/>
            <person name="Held B.W."/>
            <person name="Levasseur A."/>
            <person name="Lombard V."/>
            <person name="Morin E."/>
            <person name="Otillar R."/>
            <person name="Lindquist E.A."/>
            <person name="Sun H."/>
            <person name="LaButti K.M."/>
            <person name="Schmutz J."/>
            <person name="Jabbour D."/>
            <person name="Luo H."/>
            <person name="Baker S.E."/>
            <person name="Pisabarro A.G."/>
            <person name="Walton J.D."/>
            <person name="Blanchette R.A."/>
            <person name="Henrissat B."/>
            <person name="Martin F."/>
            <person name="Cullen D."/>
            <person name="Hibbett D.S."/>
            <person name="Grigoriev I.V."/>
        </authorList>
    </citation>
    <scope>NUCLEOTIDE SEQUENCE [LARGE SCALE GENOMIC DNA]</scope>
    <source>
        <strain evidence="4">FD-172 SS1</strain>
    </source>
</reference>
<dbReference type="EMBL" id="KL198027">
    <property type="protein sequence ID" value="KDQ16585.1"/>
    <property type="molecule type" value="Genomic_DNA"/>
</dbReference>
<proteinExistence type="predicted"/>
<dbReference type="InterPro" id="IPR024752">
    <property type="entry name" value="Myb/SANT-like_dom"/>
</dbReference>
<dbReference type="InParanoid" id="A0A067MPE6"/>
<dbReference type="Pfam" id="PF12776">
    <property type="entry name" value="Myb_DNA-bind_3"/>
    <property type="match status" value="1"/>
</dbReference>
<evidence type="ECO:0000259" key="2">
    <source>
        <dbReference type="Pfam" id="PF12776"/>
    </source>
</evidence>
<dbReference type="PANTHER" id="PTHR46929">
    <property type="entry name" value="EXPRESSED PROTEIN"/>
    <property type="match status" value="1"/>
</dbReference>
<gene>
    <name evidence="3" type="ORF">BOTBODRAFT_253036</name>
</gene>